<sequence length="45" mass="5143">PGGFLLAFPSSASLALWRKMGGNRLQRTIRLLLSSNRYNYLINYL</sequence>
<evidence type="ECO:0000313" key="1">
    <source>
        <dbReference type="EMBL" id="EFW12494.1"/>
    </source>
</evidence>
<gene>
    <name evidence="1" type="ORF">SSYM_1102</name>
</gene>
<dbReference type="EMBL" id="GL636107">
    <property type="protein sequence ID" value="EFW12494.1"/>
    <property type="molecule type" value="Genomic_DNA"/>
</dbReference>
<keyword evidence="2" id="KW-1185">Reference proteome</keyword>
<proteinExistence type="predicted"/>
<accession>E9CLI2</accession>
<feature type="non-terminal residue" evidence="1">
    <location>
        <position position="1"/>
    </location>
</feature>
<dbReference type="AlphaFoldDB" id="E9CLI2"/>
<name>E9CLI2_9GAMM</name>
<dbReference type="HOGENOM" id="CLU_3209778_0_0_6"/>
<protein>
    <submittedName>
        <fullName evidence="1">Uncharacterized protein</fullName>
    </submittedName>
</protein>
<organism evidence="1 2">
    <name type="scientific">Serratia symbiotica str. Tucson</name>
    <dbReference type="NCBI Taxonomy" id="914128"/>
    <lineage>
        <taxon>Bacteria</taxon>
        <taxon>Pseudomonadati</taxon>
        <taxon>Pseudomonadota</taxon>
        <taxon>Gammaproteobacteria</taxon>
        <taxon>Enterobacterales</taxon>
        <taxon>Yersiniaceae</taxon>
        <taxon>Serratia</taxon>
        <taxon>Serratia symbiotica</taxon>
    </lineage>
</organism>
<dbReference type="Proteomes" id="UP000013568">
    <property type="component" value="Unassembled WGS sequence"/>
</dbReference>
<reference evidence="2" key="1">
    <citation type="journal article" date="2011" name="Genome Biol. Evol.">
        <title>Massive genomic decay in Serratia symbiotica, a recently evolved symbiont of aphids.</title>
        <authorList>
            <person name="Burke G.R."/>
            <person name="Moran N.A."/>
        </authorList>
    </citation>
    <scope>NUCLEOTIDE SEQUENCE [LARGE SCALE GENOMIC DNA]</scope>
    <source>
        <strain evidence="2">Tucson</strain>
    </source>
</reference>
<evidence type="ECO:0000313" key="2">
    <source>
        <dbReference type="Proteomes" id="UP000013568"/>
    </source>
</evidence>